<feature type="binding site" evidence="10">
    <location>
        <position position="245"/>
    </location>
    <ligand>
        <name>Zn(2+)</name>
        <dbReference type="ChEBI" id="CHEBI:29105"/>
    </ligand>
</feature>
<dbReference type="RefSeq" id="WP_069657056.1">
    <property type="nucleotide sequence ID" value="NZ_MIJF01000035.1"/>
</dbReference>
<keyword evidence="1 10" id="KW-0963">Cytoplasm</keyword>
<organism evidence="13 14">
    <name type="scientific">Vulcanibacillus modesticaldus</name>
    <dbReference type="NCBI Taxonomy" id="337097"/>
    <lineage>
        <taxon>Bacteria</taxon>
        <taxon>Bacillati</taxon>
        <taxon>Bacillota</taxon>
        <taxon>Bacilli</taxon>
        <taxon>Bacillales</taxon>
        <taxon>Bacillaceae</taxon>
        <taxon>Vulcanibacillus</taxon>
    </lineage>
</organism>
<evidence type="ECO:0000256" key="10">
    <source>
        <dbReference type="HAMAP-Rule" id="MF_01820"/>
    </source>
</evidence>
<dbReference type="SUPFAM" id="SSF52540">
    <property type="entry name" value="P-loop containing nucleoside triphosphate hydrolases"/>
    <property type="match status" value="1"/>
</dbReference>
<dbReference type="PROSITE" id="PS51721">
    <property type="entry name" value="G_CP"/>
    <property type="match status" value="1"/>
</dbReference>
<dbReference type="InterPro" id="IPR010914">
    <property type="entry name" value="RsgA_GTPase_dom"/>
</dbReference>
<dbReference type="GO" id="GO:0046872">
    <property type="term" value="F:metal ion binding"/>
    <property type="evidence" value="ECO:0007669"/>
    <property type="project" value="UniProtKB-KW"/>
</dbReference>
<comment type="similarity">
    <text evidence="10">Belongs to the TRAFAC class YlqF/YawG GTPase family. RsgA subfamily.</text>
</comment>
<dbReference type="CDD" id="cd04466">
    <property type="entry name" value="S1_YloQ_GTPase"/>
    <property type="match status" value="1"/>
</dbReference>
<keyword evidence="6 10" id="KW-0378">Hydrolase</keyword>
<reference evidence="13 14" key="1">
    <citation type="submission" date="2016-09" db="EMBL/GenBank/DDBJ databases">
        <title>Draft genome sequence for the type strain of Vulcanibacillus modesticaldus BR, a strictly anaerobic, moderately thermophilic, and nitrate-reducing bacterium from deep sea-hydrothermal vents of the Mid-Atlantic Ridge.</title>
        <authorList>
            <person name="Abin C.A."/>
            <person name="Hollibaugh J.T."/>
        </authorList>
    </citation>
    <scope>NUCLEOTIDE SEQUENCE [LARGE SCALE GENOMIC DNA]</scope>
    <source>
        <strain evidence="13 14">BR</strain>
    </source>
</reference>
<accession>A0A1D2YTR8</accession>
<dbReference type="HAMAP" id="MF_01820">
    <property type="entry name" value="GTPase_RsgA"/>
    <property type="match status" value="1"/>
</dbReference>
<feature type="binding site" evidence="10">
    <location>
        <begin position="163"/>
        <end position="171"/>
    </location>
    <ligand>
        <name>GTP</name>
        <dbReference type="ChEBI" id="CHEBI:37565"/>
    </ligand>
</feature>
<evidence type="ECO:0000256" key="1">
    <source>
        <dbReference type="ARBA" id="ARBA00022490"/>
    </source>
</evidence>
<comment type="function">
    <text evidence="10">One of several proteins that assist in the late maturation steps of the functional core of the 30S ribosomal subunit. Helps release RbfA from mature subunits. May play a role in the assembly of ribosomal proteins into the subunit. Circularly permuted GTPase that catalyzes slow GTP hydrolysis, GTPase activity is stimulated by the 30S ribosomal subunit.</text>
</comment>
<dbReference type="InterPro" id="IPR012340">
    <property type="entry name" value="NA-bd_OB-fold"/>
</dbReference>
<name>A0A1D2YTR8_9BACI</name>
<dbReference type="InterPro" id="IPR027417">
    <property type="entry name" value="P-loop_NTPase"/>
</dbReference>
<dbReference type="InterPro" id="IPR004881">
    <property type="entry name" value="Ribosome_biogen_GTPase_RsgA"/>
</dbReference>
<dbReference type="GO" id="GO:0019843">
    <property type="term" value="F:rRNA binding"/>
    <property type="evidence" value="ECO:0007669"/>
    <property type="project" value="UniProtKB-KW"/>
</dbReference>
<keyword evidence="9 10" id="KW-0342">GTP-binding</keyword>
<dbReference type="InterPro" id="IPR030378">
    <property type="entry name" value="G_CP_dom"/>
</dbReference>
<evidence type="ECO:0000259" key="12">
    <source>
        <dbReference type="PROSITE" id="PS51721"/>
    </source>
</evidence>
<dbReference type="Pfam" id="PF03193">
    <property type="entry name" value="RsgA_GTPase"/>
    <property type="match status" value="1"/>
</dbReference>
<comment type="subunit">
    <text evidence="10">Monomer. Associates with 30S ribosomal subunit, binds 16S rRNA.</text>
</comment>
<feature type="binding site" evidence="10">
    <location>
        <begin position="112"/>
        <end position="115"/>
    </location>
    <ligand>
        <name>GTP</name>
        <dbReference type="ChEBI" id="CHEBI:37565"/>
    </ligand>
</feature>
<evidence type="ECO:0000256" key="3">
    <source>
        <dbReference type="ARBA" id="ARBA00022723"/>
    </source>
</evidence>
<dbReference type="Gene3D" id="2.40.50.140">
    <property type="entry name" value="Nucleic acid-binding proteins"/>
    <property type="match status" value="1"/>
</dbReference>
<feature type="binding site" evidence="10">
    <location>
        <position position="258"/>
    </location>
    <ligand>
        <name>Zn(2+)</name>
        <dbReference type="ChEBI" id="CHEBI:29105"/>
    </ligand>
</feature>
<dbReference type="GO" id="GO:0005525">
    <property type="term" value="F:GTP binding"/>
    <property type="evidence" value="ECO:0007669"/>
    <property type="project" value="UniProtKB-UniRule"/>
</dbReference>
<dbReference type="NCBIfam" id="TIGR00157">
    <property type="entry name" value="ribosome small subunit-dependent GTPase A"/>
    <property type="match status" value="1"/>
</dbReference>
<keyword evidence="4 10" id="KW-0699">rRNA-binding</keyword>
<keyword evidence="5 10" id="KW-0547">Nucleotide-binding</keyword>
<feature type="domain" description="EngC GTPase" evidence="11">
    <location>
        <begin position="72"/>
        <end position="219"/>
    </location>
</feature>
<feature type="binding site" evidence="10">
    <location>
        <position position="250"/>
    </location>
    <ligand>
        <name>Zn(2+)</name>
        <dbReference type="ChEBI" id="CHEBI:29105"/>
    </ligand>
</feature>
<comment type="subcellular location">
    <subcellularLocation>
        <location evidence="10">Cytoplasm</location>
    </subcellularLocation>
</comment>
<dbReference type="InterPro" id="IPR031944">
    <property type="entry name" value="RsgA_N"/>
</dbReference>
<evidence type="ECO:0000256" key="2">
    <source>
        <dbReference type="ARBA" id="ARBA00022517"/>
    </source>
</evidence>
<evidence type="ECO:0000256" key="6">
    <source>
        <dbReference type="ARBA" id="ARBA00022801"/>
    </source>
</evidence>
<proteinExistence type="inferred from homology"/>
<dbReference type="GO" id="GO:0042274">
    <property type="term" value="P:ribosomal small subunit biogenesis"/>
    <property type="evidence" value="ECO:0007669"/>
    <property type="project" value="UniProtKB-UniRule"/>
</dbReference>
<evidence type="ECO:0000256" key="5">
    <source>
        <dbReference type="ARBA" id="ARBA00022741"/>
    </source>
</evidence>
<evidence type="ECO:0000256" key="9">
    <source>
        <dbReference type="ARBA" id="ARBA00023134"/>
    </source>
</evidence>
<comment type="cofactor">
    <cofactor evidence="10">
        <name>Zn(2+)</name>
        <dbReference type="ChEBI" id="CHEBI:29105"/>
    </cofactor>
    <text evidence="10">Binds 1 zinc ion per subunit.</text>
</comment>
<feature type="domain" description="CP-type G" evidence="12">
    <location>
        <begin position="63"/>
        <end position="221"/>
    </location>
</feature>
<dbReference type="GO" id="GO:0005737">
    <property type="term" value="C:cytoplasm"/>
    <property type="evidence" value="ECO:0007669"/>
    <property type="project" value="UniProtKB-SubCell"/>
</dbReference>
<evidence type="ECO:0000313" key="13">
    <source>
        <dbReference type="EMBL" id="OEF99079.1"/>
    </source>
</evidence>
<dbReference type="PROSITE" id="PS50936">
    <property type="entry name" value="ENGC_GTPASE"/>
    <property type="match status" value="1"/>
</dbReference>
<protein>
    <recommendedName>
        <fullName evidence="10">Small ribosomal subunit biogenesis GTPase RsgA</fullName>
        <ecNumber evidence="10">3.6.1.-</ecNumber>
    </recommendedName>
</protein>
<dbReference type="Gene3D" id="3.40.50.300">
    <property type="entry name" value="P-loop containing nucleotide triphosphate hydrolases"/>
    <property type="match status" value="1"/>
</dbReference>
<keyword evidence="7 10" id="KW-0862">Zinc</keyword>
<dbReference type="SUPFAM" id="SSF50249">
    <property type="entry name" value="Nucleic acid-binding proteins"/>
    <property type="match status" value="1"/>
</dbReference>
<dbReference type="EMBL" id="MIJF01000035">
    <property type="protein sequence ID" value="OEF99079.1"/>
    <property type="molecule type" value="Genomic_DNA"/>
</dbReference>
<keyword evidence="8 10" id="KW-0694">RNA-binding</keyword>
<evidence type="ECO:0000313" key="14">
    <source>
        <dbReference type="Proteomes" id="UP000243739"/>
    </source>
</evidence>
<dbReference type="GO" id="GO:0003924">
    <property type="term" value="F:GTPase activity"/>
    <property type="evidence" value="ECO:0007669"/>
    <property type="project" value="UniProtKB-UniRule"/>
</dbReference>
<feature type="binding site" evidence="10">
    <location>
        <position position="252"/>
    </location>
    <ligand>
        <name>Zn(2+)</name>
        <dbReference type="ChEBI" id="CHEBI:29105"/>
    </ligand>
</feature>
<dbReference type="PANTHER" id="PTHR32120">
    <property type="entry name" value="SMALL RIBOSOMAL SUBUNIT BIOGENESIS GTPASE RSGA"/>
    <property type="match status" value="1"/>
</dbReference>
<dbReference type="OrthoDB" id="9809485at2"/>
<dbReference type="STRING" id="337097.BHF71_02535"/>
<comment type="caution">
    <text evidence="13">The sequence shown here is derived from an EMBL/GenBank/DDBJ whole genome shotgun (WGS) entry which is preliminary data.</text>
</comment>
<gene>
    <name evidence="10" type="primary">rsgA</name>
    <name evidence="13" type="ORF">BHF71_02535</name>
</gene>
<dbReference type="PANTHER" id="PTHR32120:SF11">
    <property type="entry name" value="SMALL RIBOSOMAL SUBUNIT BIOGENESIS GTPASE RSGA 1, MITOCHONDRIAL-RELATED"/>
    <property type="match status" value="1"/>
</dbReference>
<dbReference type="Pfam" id="PF16745">
    <property type="entry name" value="RsgA_N"/>
    <property type="match status" value="1"/>
</dbReference>
<dbReference type="Gene3D" id="1.10.40.50">
    <property type="entry name" value="Probable gtpase engc, domain 3"/>
    <property type="match status" value="1"/>
</dbReference>
<keyword evidence="14" id="KW-1185">Reference proteome</keyword>
<dbReference type="EC" id="3.6.1.-" evidence="10"/>
<evidence type="ECO:0000256" key="4">
    <source>
        <dbReference type="ARBA" id="ARBA00022730"/>
    </source>
</evidence>
<evidence type="ECO:0000259" key="11">
    <source>
        <dbReference type="PROSITE" id="PS50936"/>
    </source>
</evidence>
<sequence length="293" mass="33144">MPEGQIIRALSSFYYVKSENNIWECKARGVFKKRKLTPVVGDYVVFEKVDDNKGLITEIKPRKNELIRPQISNVDQAILVFSAKEPNFSSLLLDRFLVLVEQANIKPIICITKLDLVEDMDELNSKLKVYEDIGYQVIRTSKLGVGITEIKEVLKGKVSVFSGQSGVGKSTLLNTISPELYLETANISQKLGRGKHTTRVVQLITLPSGGTVADTPGFSSLDFHGINSKELDKYFIEIAELSTQCRFRGCLHLSEPGCAVKEAVEEGQINKERYEHYLEFLKEIVELEERKWR</sequence>
<evidence type="ECO:0000256" key="7">
    <source>
        <dbReference type="ARBA" id="ARBA00022833"/>
    </source>
</evidence>
<keyword evidence="3 10" id="KW-0479">Metal-binding</keyword>
<dbReference type="AlphaFoldDB" id="A0A1D2YTR8"/>
<evidence type="ECO:0000256" key="8">
    <source>
        <dbReference type="ARBA" id="ARBA00022884"/>
    </source>
</evidence>
<dbReference type="CDD" id="cd01854">
    <property type="entry name" value="YjeQ_EngC"/>
    <property type="match status" value="1"/>
</dbReference>
<dbReference type="Proteomes" id="UP000243739">
    <property type="component" value="Unassembled WGS sequence"/>
</dbReference>
<keyword evidence="2 10" id="KW-0690">Ribosome biogenesis</keyword>